<dbReference type="Gene3D" id="3.30.1050.20">
    <property type="match status" value="1"/>
</dbReference>
<dbReference type="InterPro" id="IPR034660">
    <property type="entry name" value="DinB/YfiT-like"/>
</dbReference>
<sequence>MAARGKLLASVDASTERFVATVAGLTERGIAGATLIPPWTRGHVVTHVARAADSLCRLLEGARTGEEIPQYASMAAREEEIEAGARRPVAALVDDVRASAAHFDEAVRTLPEEAWRRRVRLRTGELRTPGSLVATRVRELEVHHADLAAGYAFGDVPESAARFVIDDVIGALARRDGVPPMRIEATDAELVRDIGAGGGPVIRGPLGDVLAWLTGRGKAAVGLTVAGAQDVPEAPYWI</sequence>
<dbReference type="Proteomes" id="UP000037982">
    <property type="component" value="Unassembled WGS sequence"/>
</dbReference>
<protein>
    <recommendedName>
        <fullName evidence="1">Mycothiol-dependent maleylpyruvate isomerase metal-binding domain-containing protein</fullName>
    </recommendedName>
</protein>
<feature type="domain" description="Mycothiol-dependent maleylpyruvate isomerase metal-binding" evidence="1">
    <location>
        <begin position="12"/>
        <end position="148"/>
    </location>
</feature>
<proteinExistence type="predicted"/>
<keyword evidence="3" id="KW-1185">Reference proteome</keyword>
<accession>A0A0N0GUX8</accession>
<dbReference type="EMBL" id="LGKG01000196">
    <property type="protein sequence ID" value="KPC58821.1"/>
    <property type="molecule type" value="Genomic_DNA"/>
</dbReference>
<organism evidence="2 3">
    <name type="scientific">Streptomyces chattanoogensis</name>
    <dbReference type="NCBI Taxonomy" id="66876"/>
    <lineage>
        <taxon>Bacteria</taxon>
        <taxon>Bacillati</taxon>
        <taxon>Actinomycetota</taxon>
        <taxon>Actinomycetes</taxon>
        <taxon>Kitasatosporales</taxon>
        <taxon>Streptomycetaceae</taxon>
        <taxon>Streptomyces</taxon>
    </lineage>
</organism>
<name>A0A0N0GUX8_9ACTN</name>
<dbReference type="AlphaFoldDB" id="A0A0N0GUX8"/>
<dbReference type="GO" id="GO:0046872">
    <property type="term" value="F:metal ion binding"/>
    <property type="evidence" value="ECO:0007669"/>
    <property type="project" value="InterPro"/>
</dbReference>
<dbReference type="NCBIfam" id="TIGR03083">
    <property type="entry name" value="maleylpyruvate isomerase family mycothiol-dependent enzyme"/>
    <property type="match status" value="1"/>
</dbReference>
<evidence type="ECO:0000313" key="3">
    <source>
        <dbReference type="Proteomes" id="UP000037982"/>
    </source>
</evidence>
<dbReference type="InterPro" id="IPR024344">
    <property type="entry name" value="MDMPI_metal-binding"/>
</dbReference>
<gene>
    <name evidence="2" type="ORF">ADL29_37095</name>
</gene>
<dbReference type="PATRIC" id="fig|66876.3.peg.8166"/>
<dbReference type="Gene3D" id="1.20.120.450">
    <property type="entry name" value="dinb family like domain"/>
    <property type="match status" value="1"/>
</dbReference>
<dbReference type="InterPro" id="IPR017517">
    <property type="entry name" value="Maleyloyr_isom"/>
</dbReference>
<comment type="caution">
    <text evidence="2">The sequence shown here is derived from an EMBL/GenBank/DDBJ whole genome shotgun (WGS) entry which is preliminary data.</text>
</comment>
<dbReference type="SUPFAM" id="SSF109854">
    <property type="entry name" value="DinB/YfiT-like putative metalloenzymes"/>
    <property type="match status" value="1"/>
</dbReference>
<dbReference type="Pfam" id="PF11716">
    <property type="entry name" value="MDMPI_N"/>
    <property type="match status" value="1"/>
</dbReference>
<reference evidence="3" key="1">
    <citation type="submission" date="2015-07" db="EMBL/GenBank/DDBJ databases">
        <authorList>
            <person name="Ju K.-S."/>
            <person name="Doroghazi J.R."/>
            <person name="Metcalf W.W."/>
        </authorList>
    </citation>
    <scope>NUCLEOTIDE SEQUENCE [LARGE SCALE GENOMIC DNA]</scope>
    <source>
        <strain evidence="3">NRRL ISP-5002</strain>
    </source>
</reference>
<dbReference type="SUPFAM" id="SSF55718">
    <property type="entry name" value="SCP-like"/>
    <property type="match status" value="1"/>
</dbReference>
<evidence type="ECO:0000313" key="2">
    <source>
        <dbReference type="EMBL" id="KPC58821.1"/>
    </source>
</evidence>
<dbReference type="InterPro" id="IPR036527">
    <property type="entry name" value="SCP2_sterol-bd_dom_sf"/>
</dbReference>
<evidence type="ECO:0000259" key="1">
    <source>
        <dbReference type="Pfam" id="PF11716"/>
    </source>
</evidence>